<sequence>MDAAISLQPPYDYFNFAEICHKDSTLTSTQYLTLINKELCFVSKKHKSLLQNAITVFQSRTNSTTNFYEYYHNYWRHRYEENNLINLQKRTREGLDETTSNVVGFMVATAKRVCL</sequence>
<proteinExistence type="predicted"/>
<reference evidence="1" key="1">
    <citation type="submission" date="2021-01" db="EMBL/GenBank/DDBJ databases">
        <title>Metabolic potential, ecology and presence of endohyphal bacteria is reflected in genomic diversity of Mucoromycotina.</title>
        <authorList>
            <person name="Muszewska A."/>
            <person name="Okrasinska A."/>
            <person name="Steczkiewicz K."/>
            <person name="Drgas O."/>
            <person name="Orlowska M."/>
            <person name="Perlinska-Lenart U."/>
            <person name="Aleksandrzak-Piekarczyk T."/>
            <person name="Szatraj K."/>
            <person name="Zielenkiewicz U."/>
            <person name="Pilsyk S."/>
            <person name="Malc E."/>
            <person name="Mieczkowski P."/>
            <person name="Kruszewska J.S."/>
            <person name="Biernat P."/>
            <person name="Pawlowska J."/>
        </authorList>
    </citation>
    <scope>NUCLEOTIDE SEQUENCE</scope>
    <source>
        <strain evidence="1">WA0000018081</strain>
    </source>
</reference>
<organism evidence="1 2">
    <name type="scientific">Thamnidium elegans</name>
    <dbReference type="NCBI Taxonomy" id="101142"/>
    <lineage>
        <taxon>Eukaryota</taxon>
        <taxon>Fungi</taxon>
        <taxon>Fungi incertae sedis</taxon>
        <taxon>Mucoromycota</taxon>
        <taxon>Mucoromycotina</taxon>
        <taxon>Mucoromycetes</taxon>
        <taxon>Mucorales</taxon>
        <taxon>Mucorineae</taxon>
        <taxon>Mucoraceae</taxon>
        <taxon>Thamnidium</taxon>
    </lineage>
</organism>
<name>A0A8H7SLC1_9FUNG</name>
<protein>
    <submittedName>
        <fullName evidence="1">Uncharacterized protein</fullName>
    </submittedName>
</protein>
<dbReference type="Proteomes" id="UP000613177">
    <property type="component" value="Unassembled WGS sequence"/>
</dbReference>
<dbReference type="AlphaFoldDB" id="A0A8H7SLC1"/>
<comment type="caution">
    <text evidence="1">The sequence shown here is derived from an EMBL/GenBank/DDBJ whole genome shotgun (WGS) entry which is preliminary data.</text>
</comment>
<keyword evidence="2" id="KW-1185">Reference proteome</keyword>
<evidence type="ECO:0000313" key="1">
    <source>
        <dbReference type="EMBL" id="KAG2230550.1"/>
    </source>
</evidence>
<dbReference type="EMBL" id="JAEPRE010000195">
    <property type="protein sequence ID" value="KAG2230550.1"/>
    <property type="molecule type" value="Genomic_DNA"/>
</dbReference>
<gene>
    <name evidence="1" type="ORF">INT48_009890</name>
</gene>
<evidence type="ECO:0000313" key="2">
    <source>
        <dbReference type="Proteomes" id="UP000613177"/>
    </source>
</evidence>
<accession>A0A8H7SLC1</accession>